<dbReference type="SMART" id="SM01117">
    <property type="entry name" value="Cyt-b5"/>
    <property type="match status" value="1"/>
</dbReference>
<dbReference type="GO" id="GO:0020037">
    <property type="term" value="F:heme binding"/>
    <property type="evidence" value="ECO:0007669"/>
    <property type="project" value="UniProtKB-UniRule"/>
</dbReference>
<keyword evidence="4 8" id="KW-0479">Metal-binding</keyword>
<dbReference type="Proteomes" id="UP000593567">
    <property type="component" value="Unassembled WGS sequence"/>
</dbReference>
<evidence type="ECO:0000256" key="8">
    <source>
        <dbReference type="RuleBase" id="RU362121"/>
    </source>
</evidence>
<evidence type="ECO:0000256" key="3">
    <source>
        <dbReference type="ARBA" id="ARBA00022692"/>
    </source>
</evidence>
<accession>A0A7J7JUW0</accession>
<gene>
    <name evidence="10" type="ORF">EB796_011930</name>
</gene>
<evidence type="ECO:0000256" key="5">
    <source>
        <dbReference type="ARBA" id="ARBA00023004"/>
    </source>
</evidence>
<dbReference type="PROSITE" id="PS50255">
    <property type="entry name" value="CYTOCHROME_B5_2"/>
    <property type="match status" value="1"/>
</dbReference>
<dbReference type="PANTHER" id="PTHR19359">
    <property type="entry name" value="CYTOCHROME B5"/>
    <property type="match status" value="1"/>
</dbReference>
<evidence type="ECO:0000259" key="9">
    <source>
        <dbReference type="PROSITE" id="PS50255"/>
    </source>
</evidence>
<organism evidence="10 11">
    <name type="scientific">Bugula neritina</name>
    <name type="common">Brown bryozoan</name>
    <name type="synonym">Sertularia neritina</name>
    <dbReference type="NCBI Taxonomy" id="10212"/>
    <lineage>
        <taxon>Eukaryota</taxon>
        <taxon>Metazoa</taxon>
        <taxon>Spiralia</taxon>
        <taxon>Lophotrochozoa</taxon>
        <taxon>Bryozoa</taxon>
        <taxon>Gymnolaemata</taxon>
        <taxon>Cheilostomatida</taxon>
        <taxon>Flustrina</taxon>
        <taxon>Buguloidea</taxon>
        <taxon>Bugulidae</taxon>
        <taxon>Bugula</taxon>
    </lineage>
</organism>
<dbReference type="Pfam" id="PF00173">
    <property type="entry name" value="Cyt-b5"/>
    <property type="match status" value="1"/>
</dbReference>
<dbReference type="InterPro" id="IPR001199">
    <property type="entry name" value="Cyt_B5-like_heme/steroid-bd"/>
</dbReference>
<comment type="similarity">
    <text evidence="7 8">Belongs to the cytochrome b5 family.</text>
</comment>
<dbReference type="Gene3D" id="3.10.120.10">
    <property type="entry name" value="Cytochrome b5-like heme/steroid binding domain"/>
    <property type="match status" value="1"/>
</dbReference>
<sequence length="92" mass="10482">MQAVSERLFSRKEVSQHCEPHSCWVVVNNTVYDLTEFIYKHPAGEDMILEHAGLDCTSVFQDVGHSKNARNLLAKYKIGLLTEEERTSTVQT</sequence>
<dbReference type="PRINTS" id="PR00363">
    <property type="entry name" value="CYTOCHROMEB5"/>
</dbReference>
<dbReference type="GO" id="GO:0016020">
    <property type="term" value="C:membrane"/>
    <property type="evidence" value="ECO:0007669"/>
    <property type="project" value="UniProtKB-SubCell"/>
</dbReference>
<dbReference type="InterPro" id="IPR036400">
    <property type="entry name" value="Cyt_B5-like_heme/steroid_sf"/>
</dbReference>
<name>A0A7J7JUW0_BUGNE</name>
<reference evidence="10" key="1">
    <citation type="submission" date="2020-06" db="EMBL/GenBank/DDBJ databases">
        <title>Draft genome of Bugula neritina, a colonial animal packing powerful symbionts and potential medicines.</title>
        <authorList>
            <person name="Rayko M."/>
        </authorList>
    </citation>
    <scope>NUCLEOTIDE SEQUENCE [LARGE SCALE GENOMIC DNA]</scope>
    <source>
        <strain evidence="10">Kwan_BN1</strain>
    </source>
</reference>
<evidence type="ECO:0000256" key="4">
    <source>
        <dbReference type="ARBA" id="ARBA00022723"/>
    </source>
</evidence>
<dbReference type="FunFam" id="3.10.120.10:FF:000002">
    <property type="entry name" value="Cytochrome b5 type B"/>
    <property type="match status" value="1"/>
</dbReference>
<dbReference type="GO" id="GO:0046872">
    <property type="term" value="F:metal ion binding"/>
    <property type="evidence" value="ECO:0007669"/>
    <property type="project" value="UniProtKB-UniRule"/>
</dbReference>
<dbReference type="EMBL" id="VXIV02001788">
    <property type="protein sequence ID" value="KAF6029753.1"/>
    <property type="molecule type" value="Genomic_DNA"/>
</dbReference>
<protein>
    <recommendedName>
        <fullName evidence="9">Cytochrome b5 heme-binding domain-containing protein</fullName>
    </recommendedName>
</protein>
<dbReference type="OrthoDB" id="260519at2759"/>
<evidence type="ECO:0000256" key="7">
    <source>
        <dbReference type="ARBA" id="ARBA00038168"/>
    </source>
</evidence>
<feature type="domain" description="Cytochrome b5 heme-binding" evidence="9">
    <location>
        <begin position="6"/>
        <end position="82"/>
    </location>
</feature>
<dbReference type="AlphaFoldDB" id="A0A7J7JUW0"/>
<keyword evidence="11" id="KW-1185">Reference proteome</keyword>
<keyword evidence="3" id="KW-0812">Transmembrane</keyword>
<evidence type="ECO:0000256" key="2">
    <source>
        <dbReference type="ARBA" id="ARBA00022617"/>
    </source>
</evidence>
<keyword evidence="6" id="KW-0472">Membrane</keyword>
<evidence type="ECO:0000313" key="10">
    <source>
        <dbReference type="EMBL" id="KAF6029753.1"/>
    </source>
</evidence>
<dbReference type="PROSITE" id="PS00191">
    <property type="entry name" value="CYTOCHROME_B5_1"/>
    <property type="match status" value="1"/>
</dbReference>
<evidence type="ECO:0000256" key="6">
    <source>
        <dbReference type="ARBA" id="ARBA00023136"/>
    </source>
</evidence>
<keyword evidence="2 8" id="KW-0349">Heme</keyword>
<evidence type="ECO:0000256" key="1">
    <source>
        <dbReference type="ARBA" id="ARBA00004370"/>
    </source>
</evidence>
<comment type="caution">
    <text evidence="10">The sequence shown here is derived from an EMBL/GenBank/DDBJ whole genome shotgun (WGS) entry which is preliminary data.</text>
</comment>
<dbReference type="SUPFAM" id="SSF55856">
    <property type="entry name" value="Cytochrome b5-like heme/steroid binding domain"/>
    <property type="match status" value="1"/>
</dbReference>
<proteinExistence type="inferred from homology"/>
<keyword evidence="5 8" id="KW-0408">Iron</keyword>
<evidence type="ECO:0000313" key="11">
    <source>
        <dbReference type="Proteomes" id="UP000593567"/>
    </source>
</evidence>
<dbReference type="InterPro" id="IPR018506">
    <property type="entry name" value="Cyt_B5_heme-BS"/>
</dbReference>
<dbReference type="InterPro" id="IPR050668">
    <property type="entry name" value="Cytochrome_b5"/>
</dbReference>
<comment type="subcellular location">
    <subcellularLocation>
        <location evidence="1">Membrane</location>
    </subcellularLocation>
</comment>